<reference evidence="8 19" key="3">
    <citation type="journal article" date="2019" name="Nat. Med.">
        <title>A library of human gut bacterial isolates paired with longitudinal multiomics data enables mechanistic microbiome research.</title>
        <authorList>
            <person name="Poyet M."/>
            <person name="Groussin M."/>
            <person name="Gibbons S.M."/>
            <person name="Avila-Pacheco J."/>
            <person name="Jiang X."/>
            <person name="Kearney S.M."/>
            <person name="Perrotta A.R."/>
            <person name="Berdy B."/>
            <person name="Zhao S."/>
            <person name="Lieberman T.D."/>
            <person name="Swanson P.K."/>
            <person name="Smith M."/>
            <person name="Roesemann S."/>
            <person name="Alexander J.E."/>
            <person name="Rich S.A."/>
            <person name="Livny J."/>
            <person name="Vlamakis H."/>
            <person name="Clish C."/>
            <person name="Bullock K."/>
            <person name="Deik A."/>
            <person name="Scott J."/>
            <person name="Pierce K.A."/>
            <person name="Xavier R.J."/>
            <person name="Alm E.J."/>
        </authorList>
    </citation>
    <scope>NUCLEOTIDE SEQUENCE [LARGE SCALE GENOMIC DNA]</scope>
    <source>
        <strain evidence="8 19">BIOML-A1</strain>
    </source>
</reference>
<evidence type="ECO:0000313" key="9">
    <source>
        <dbReference type="EMBL" id="MVQ46313.1"/>
    </source>
</evidence>
<organism evidence="7 14">
    <name type="scientific">Roseburia intestinalis</name>
    <dbReference type="NCBI Taxonomy" id="166486"/>
    <lineage>
        <taxon>Bacteria</taxon>
        <taxon>Bacillati</taxon>
        <taxon>Bacillota</taxon>
        <taxon>Clostridia</taxon>
        <taxon>Lachnospirales</taxon>
        <taxon>Lachnospiraceae</taxon>
        <taxon>Roseburia</taxon>
    </lineage>
</organism>
<evidence type="ECO:0000313" key="14">
    <source>
        <dbReference type="Proteomes" id="UP000095350"/>
    </source>
</evidence>
<evidence type="ECO:0000256" key="4">
    <source>
        <dbReference type="ARBA" id="ARBA00022989"/>
    </source>
</evidence>
<dbReference type="GO" id="GO:0005886">
    <property type="term" value="C:plasma membrane"/>
    <property type="evidence" value="ECO:0007669"/>
    <property type="project" value="UniProtKB-SubCell"/>
</dbReference>
<comment type="subcellular location">
    <subcellularLocation>
        <location evidence="1">Cell membrane</location>
        <topology evidence="1">Multi-pass membrane protein</topology>
    </subcellularLocation>
</comment>
<dbReference type="Proteomes" id="UP000095350">
    <property type="component" value="Unassembled WGS sequence"/>
</dbReference>
<dbReference type="Proteomes" id="UP000478483">
    <property type="component" value="Unassembled WGS sequence"/>
</dbReference>
<evidence type="ECO:0000313" key="17">
    <source>
        <dbReference type="Proteomes" id="UP000284051"/>
    </source>
</evidence>
<name>A0A173S7M1_9FIRM</name>
<dbReference type="AlphaFoldDB" id="A0A173S7M1"/>
<feature type="transmembrane region" description="Helical" evidence="6">
    <location>
        <begin position="37"/>
        <end position="59"/>
    </location>
</feature>
<evidence type="ECO:0000313" key="13">
    <source>
        <dbReference type="EMBL" id="RHN06587.1"/>
    </source>
</evidence>
<dbReference type="Proteomes" id="UP000284465">
    <property type="component" value="Unassembled WGS sequence"/>
</dbReference>
<dbReference type="EMBL" id="CYXZ01000005">
    <property type="protein sequence ID" value="CUM85966.1"/>
    <property type="molecule type" value="Genomic_DNA"/>
</dbReference>
<accession>A0A173S7M1</accession>
<evidence type="ECO:0000313" key="18">
    <source>
        <dbReference type="Proteomes" id="UP000284465"/>
    </source>
</evidence>
<dbReference type="EMBL" id="WNAJ01000012">
    <property type="protein sequence ID" value="MTR85619.1"/>
    <property type="molecule type" value="Genomic_DNA"/>
</dbReference>
<dbReference type="EMBL" id="QSHO01000004">
    <property type="protein sequence ID" value="RHC18502.1"/>
    <property type="molecule type" value="Genomic_DNA"/>
</dbReference>
<dbReference type="Proteomes" id="UP000479531">
    <property type="component" value="Unassembled WGS sequence"/>
</dbReference>
<evidence type="ECO:0000313" key="16">
    <source>
        <dbReference type="Proteomes" id="UP000283586"/>
    </source>
</evidence>
<keyword evidence="5 6" id="KW-0472">Membrane</keyword>
<evidence type="ECO:0000313" key="7">
    <source>
        <dbReference type="EMBL" id="CUM85966.1"/>
    </source>
</evidence>
<dbReference type="Proteomes" id="UP000284051">
    <property type="component" value="Unassembled WGS sequence"/>
</dbReference>
<dbReference type="EMBL" id="QSFP01000008">
    <property type="protein sequence ID" value="RHA67360.1"/>
    <property type="molecule type" value="Genomic_DNA"/>
</dbReference>
<reference evidence="7 14" key="1">
    <citation type="submission" date="2015-09" db="EMBL/GenBank/DDBJ databases">
        <authorList>
            <consortium name="Pathogen Informatics"/>
        </authorList>
    </citation>
    <scope>NUCLEOTIDE SEQUENCE [LARGE SCALE GENOMIC DNA]</scope>
    <source>
        <strain evidence="7 14">2789STDY5834960</strain>
    </source>
</reference>
<evidence type="ECO:0000313" key="11">
    <source>
        <dbReference type="EMBL" id="RHC18502.1"/>
    </source>
</evidence>
<reference evidence="15 16" key="2">
    <citation type="submission" date="2018-08" db="EMBL/GenBank/DDBJ databases">
        <title>A genome reference for cultivated species of the human gut microbiota.</title>
        <authorList>
            <person name="Zou Y."/>
            <person name="Xue W."/>
            <person name="Luo G."/>
        </authorList>
    </citation>
    <scope>NUCLEOTIDE SEQUENCE [LARGE SCALE GENOMIC DNA]</scope>
    <source>
        <strain evidence="13 16">AF31-21AC</strain>
        <strain evidence="12 17">AM22-21LB</strain>
        <strain evidence="11 15">AM37-1AC</strain>
        <strain evidence="10 18">AM43-11</strain>
    </source>
</reference>
<evidence type="ECO:0000256" key="2">
    <source>
        <dbReference type="ARBA" id="ARBA00022475"/>
    </source>
</evidence>
<feature type="transmembrane region" description="Helical" evidence="6">
    <location>
        <begin position="80"/>
        <end position="96"/>
    </location>
</feature>
<dbReference type="GeneID" id="61435162"/>
<evidence type="ECO:0000313" key="12">
    <source>
        <dbReference type="EMBL" id="RHG27284.1"/>
    </source>
</evidence>
<evidence type="ECO:0008006" key="21">
    <source>
        <dbReference type="Google" id="ProtNLM"/>
    </source>
</evidence>
<dbReference type="STRING" id="166486.ERS852572_00817"/>
<evidence type="ECO:0000256" key="6">
    <source>
        <dbReference type="SAM" id="Phobius"/>
    </source>
</evidence>
<dbReference type="OrthoDB" id="1778891at2"/>
<dbReference type="EMBL" id="QRID01000012">
    <property type="protein sequence ID" value="RHG27284.1"/>
    <property type="molecule type" value="Genomic_DNA"/>
</dbReference>
<protein>
    <recommendedName>
        <fullName evidence="21">ATP synthase subunit I</fullName>
    </recommendedName>
</protein>
<feature type="transmembrane region" description="Helical" evidence="6">
    <location>
        <begin position="12"/>
        <end position="31"/>
    </location>
</feature>
<gene>
    <name evidence="12" type="ORF">DW264_12720</name>
    <name evidence="11" type="ORF">DW856_06015</name>
    <name evidence="10" type="ORF">DW927_08495</name>
    <name evidence="13" type="ORF">DWZ31_12295</name>
    <name evidence="7" type="ORF">ERS852572_00817</name>
    <name evidence="9" type="ORF">GCK47_11515</name>
    <name evidence="8" type="ORF">GMD50_11220</name>
</gene>
<evidence type="ECO:0000256" key="1">
    <source>
        <dbReference type="ARBA" id="ARBA00004651"/>
    </source>
</evidence>
<dbReference type="Proteomes" id="UP000283586">
    <property type="component" value="Unassembled WGS sequence"/>
</dbReference>
<evidence type="ECO:0000256" key="3">
    <source>
        <dbReference type="ARBA" id="ARBA00022692"/>
    </source>
</evidence>
<evidence type="ECO:0000313" key="10">
    <source>
        <dbReference type="EMBL" id="RHA67360.1"/>
    </source>
</evidence>
<dbReference type="EMBL" id="QRQN01000015">
    <property type="protein sequence ID" value="RHN06587.1"/>
    <property type="molecule type" value="Genomic_DNA"/>
</dbReference>
<reference evidence="9 20" key="4">
    <citation type="submission" date="2019-10" db="EMBL/GenBank/DDBJ databases">
        <title>Roseburia spp. ameliorate alcoholic fatty liver via restoration of gut barrier function.</title>
        <authorList>
            <person name="Seo B."/>
            <person name="Ko G."/>
        </authorList>
    </citation>
    <scope>NUCLEOTIDE SEQUENCE [LARGE SCALE GENOMIC DNA]</scope>
    <source>
        <strain evidence="9 20">SNUG30017</strain>
    </source>
</reference>
<keyword evidence="4 6" id="KW-1133">Transmembrane helix</keyword>
<sequence>MLRRINDALPGLVLGIIVYGVIVELAGVWFVTDKVRYTTGLLIGISLACGMAVNIATVLRDAVELYGEDNAKKKIVAKSLLRYAVVVIVFFVMMKWNLGNLITAFIGVLGLKVSAYLQPFTHRVIQKLQGRGDVSSDSEDNNFI</sequence>
<dbReference type="RefSeq" id="WP_006855261.1">
    <property type="nucleotide sequence ID" value="NZ_CABIYH010000005.1"/>
</dbReference>
<evidence type="ECO:0000313" key="8">
    <source>
        <dbReference type="EMBL" id="MTR85619.1"/>
    </source>
</evidence>
<keyword evidence="3 6" id="KW-0812">Transmembrane</keyword>
<evidence type="ECO:0000313" key="15">
    <source>
        <dbReference type="Proteomes" id="UP000283513"/>
    </source>
</evidence>
<evidence type="ECO:0000256" key="5">
    <source>
        <dbReference type="ARBA" id="ARBA00023136"/>
    </source>
</evidence>
<evidence type="ECO:0000313" key="20">
    <source>
        <dbReference type="Proteomes" id="UP000479531"/>
    </source>
</evidence>
<keyword evidence="2" id="KW-1003">Cell membrane</keyword>
<dbReference type="Proteomes" id="UP000283513">
    <property type="component" value="Unassembled WGS sequence"/>
</dbReference>
<proteinExistence type="predicted"/>
<evidence type="ECO:0000313" key="19">
    <source>
        <dbReference type="Proteomes" id="UP000478483"/>
    </source>
</evidence>
<dbReference type="InterPro" id="IPR005598">
    <property type="entry name" value="ATP_synth_I"/>
</dbReference>
<dbReference type="Pfam" id="PF03899">
    <property type="entry name" value="ATP-synt_I"/>
    <property type="match status" value="1"/>
</dbReference>
<dbReference type="EMBL" id="WGGT01000013">
    <property type="protein sequence ID" value="MVQ46313.1"/>
    <property type="molecule type" value="Genomic_DNA"/>
</dbReference>
<dbReference type="PaxDb" id="166486-ERS852572_00817"/>